<sequence length="1262" mass="138871">MENKSNNENENENENGNTNISSSSSSSSSSSFKAVFMHADGVDKFLMAIGTIGAIGDGMSTPITLLVTSLIMNELGAASSSSPSFFIEKINKNAVALLYISCGLFVSAFLEGYCWARTGQRQASRMRNRYLKAILRQDIAYFDLKIASTTEVITSISSDSLVIQDVISEKIPNFLMNFTVFIGGYTLGFFMLWRLALIALPTVLLLIIPGIMYGRILIGIASKIREEYNKAGHIAEQAISSIRTVHSFVREKKTVAEFSAALEGSIKLGLRQGLIKGIAVGSNGIIYSIWAFLLWYSSKLVINHDARGGTIFGVGTITIAGGIAFGTSLSNLKYLAEASAAAGRISEVVNRVPKIDSENDEGEILQRITGEVEFKDIKFAYPSRPETIVLNEFNLKVPAGKTLALVGSSGSGKSTVISLLQRFYDPINGSILLDGVDIQRLKLKWLRSQMGLVNQEPALFATSIKENILFGKEDASMDDVMVACKTANVHDFISQLPLGYDTQVGERGIQLSGGQKQRIAIARAVLRSPKILLLDEATSALDTESERIVQEAIDIASIGRTTIIIAHRLSTILNSDIITVVQAGHVVESGSHNELMRDENGVYSPLVKLQQTPIQVRREEEQCTSNIVLESSSSRKVSRNGSIKMLLSVVSRGNSVRSIEDNEEENKQEFIDSSVPSFWRLLCLNAPEWKNGVIGCLNAAFFGAIQPLYGYSLGSILAVFFLKDHEEIKTKTRFYCITFAFLSLLSLLINIGQHYNFGAMGEHVTKRVRELMLQKMLTFEVGWFEEEENSTGALCSRLAKDATMVRSLVGDRMALIIQTFSSIIIAFVLALITSWRLAIVLISIQPLITLSFYARPVFLRKMLNKTIQSQSESSKLAVEAVSNIRTITVFSSQDRFLELFQHSQKIYQNEDIKQSWFAGIGLGLSLCLMRLTWALTFWYSAKLLSRNQITAKTLFQTFLILVSTSRIIAEIGSMATDITRGTSSIAYIFKILDRRTKIEPEDSEGYCPEKAIGNVDIQNVDFAYPTRPNQLVFKNFSLSIEAGKSTAIVGPSGCGKSTIVCLIERFYDPLLGKVKIDGRDIKSYNLSSLRKHIALVSQEPMLFSGTVRENITYGTEVTTEGEIENSAKLANAHEFISSLTDGYETLCGDRGLQLSGGQKQRIAIARAILKNPAILLLDEATSALDSWSEKIVQETLERVMIGRTCVVVAHRLSTVQNCDLIVVLEKGKILEKGTHDSLLAIGPSGAYFALVNLQQGPLSPEV</sequence>
<dbReference type="GO" id="GO:0016887">
    <property type="term" value="F:ATP hydrolysis activity"/>
    <property type="evidence" value="ECO:0007669"/>
    <property type="project" value="InterPro"/>
</dbReference>
<keyword evidence="10 13" id="KW-0472">Membrane</keyword>
<dbReference type="PROSITE" id="PS50893">
    <property type="entry name" value="ABC_TRANSPORTER_2"/>
    <property type="match status" value="2"/>
</dbReference>
<proteinExistence type="inferred from homology"/>
<dbReference type="GO" id="GO:0005524">
    <property type="term" value="F:ATP binding"/>
    <property type="evidence" value="ECO:0007669"/>
    <property type="project" value="UniProtKB-KW"/>
</dbReference>
<keyword evidence="9 13" id="KW-1133">Transmembrane helix</keyword>
<feature type="domain" description="ABC transporter" evidence="14">
    <location>
        <begin position="372"/>
        <end position="608"/>
    </location>
</feature>
<evidence type="ECO:0000256" key="3">
    <source>
        <dbReference type="ARBA" id="ARBA00007577"/>
    </source>
</evidence>
<dbReference type="CDD" id="cd18577">
    <property type="entry name" value="ABC_6TM_Pgp_ABCB1_D1_like"/>
    <property type="match status" value="1"/>
</dbReference>
<name>A0AB40C7G4_DIOCR</name>
<dbReference type="GeneID" id="120273230"/>
<dbReference type="Gene3D" id="3.40.50.300">
    <property type="entry name" value="P-loop containing nucleotide triphosphate hydrolases"/>
    <property type="match status" value="2"/>
</dbReference>
<feature type="transmembrane region" description="Helical" evidence="13">
    <location>
        <begin position="734"/>
        <end position="752"/>
    </location>
</feature>
<dbReference type="FunFam" id="1.20.1560.10:FF:000029">
    <property type="entry name" value="ABC transporter B family member 1"/>
    <property type="match status" value="1"/>
</dbReference>
<evidence type="ECO:0000313" key="16">
    <source>
        <dbReference type="Proteomes" id="UP001515500"/>
    </source>
</evidence>
<dbReference type="PROSITE" id="PS00211">
    <property type="entry name" value="ABC_TRANSPORTER_1"/>
    <property type="match status" value="2"/>
</dbReference>
<evidence type="ECO:0000256" key="13">
    <source>
        <dbReference type="SAM" id="Phobius"/>
    </source>
</evidence>
<dbReference type="GO" id="GO:0012505">
    <property type="term" value="C:endomembrane system"/>
    <property type="evidence" value="ECO:0007669"/>
    <property type="project" value="UniProtKB-SubCell"/>
</dbReference>
<reference evidence="17" key="1">
    <citation type="submission" date="2025-08" db="UniProtKB">
        <authorList>
            <consortium name="RefSeq"/>
        </authorList>
    </citation>
    <scope>IDENTIFICATION</scope>
</reference>
<evidence type="ECO:0000256" key="12">
    <source>
        <dbReference type="SAM" id="MobiDB-lite"/>
    </source>
</evidence>
<feature type="transmembrane region" description="Helical" evidence="13">
    <location>
        <begin position="274"/>
        <end position="296"/>
    </location>
</feature>
<dbReference type="InterPro" id="IPR011527">
    <property type="entry name" value="ABC1_TM_dom"/>
</dbReference>
<feature type="transmembrane region" description="Helical" evidence="13">
    <location>
        <begin position="813"/>
        <end position="832"/>
    </location>
</feature>
<feature type="transmembrane region" description="Helical" evidence="13">
    <location>
        <begin position="174"/>
        <end position="192"/>
    </location>
</feature>
<feature type="domain" description="ABC transmembrane type-1" evidence="15">
    <location>
        <begin position="699"/>
        <end position="980"/>
    </location>
</feature>
<dbReference type="Proteomes" id="UP001515500">
    <property type="component" value="Chromosome 12"/>
</dbReference>
<dbReference type="PANTHER" id="PTHR45136:SF2">
    <property type="entry name" value="ABC TRANSPORTER DOMAIN-CONTAINING PROTEIN"/>
    <property type="match status" value="1"/>
</dbReference>
<evidence type="ECO:0000256" key="9">
    <source>
        <dbReference type="ARBA" id="ARBA00022989"/>
    </source>
</evidence>
<evidence type="ECO:0000256" key="5">
    <source>
        <dbReference type="ARBA" id="ARBA00022692"/>
    </source>
</evidence>
<evidence type="ECO:0000256" key="11">
    <source>
        <dbReference type="ARBA" id="ARBA00023180"/>
    </source>
</evidence>
<dbReference type="InterPro" id="IPR003439">
    <property type="entry name" value="ABC_transporter-like_ATP-bd"/>
</dbReference>
<dbReference type="Gene3D" id="1.20.1560.10">
    <property type="entry name" value="ABC transporter type 1, transmembrane domain"/>
    <property type="match status" value="1"/>
</dbReference>
<keyword evidence="4" id="KW-0813">Transport</keyword>
<dbReference type="CDD" id="cd18578">
    <property type="entry name" value="ABC_6TM_Pgp_ABCB1_D2_like"/>
    <property type="match status" value="1"/>
</dbReference>
<dbReference type="CDD" id="cd03249">
    <property type="entry name" value="ABC_MTABC3_MDL1_MDL2"/>
    <property type="match status" value="2"/>
</dbReference>
<dbReference type="AlphaFoldDB" id="A0AB40C7G4"/>
<feature type="domain" description="ABC transmembrane type-1" evidence="15">
    <location>
        <begin position="48"/>
        <end position="337"/>
    </location>
</feature>
<feature type="transmembrane region" description="Helical" evidence="13">
    <location>
        <begin position="916"/>
        <end position="939"/>
    </location>
</feature>
<dbReference type="PROSITE" id="PS50929">
    <property type="entry name" value="ABC_TM1F"/>
    <property type="match status" value="2"/>
</dbReference>
<evidence type="ECO:0000313" key="17">
    <source>
        <dbReference type="RefSeq" id="XP_039135795.1"/>
    </source>
</evidence>
<keyword evidence="6" id="KW-0677">Repeat</keyword>
<dbReference type="SUPFAM" id="SSF90123">
    <property type="entry name" value="ABC transporter transmembrane region"/>
    <property type="match status" value="2"/>
</dbReference>
<feature type="transmembrane region" description="Helical" evidence="13">
    <location>
        <begin position="700"/>
        <end position="722"/>
    </location>
</feature>
<evidence type="ECO:0000256" key="1">
    <source>
        <dbReference type="ARBA" id="ARBA00004127"/>
    </source>
</evidence>
<comment type="subcellular location">
    <subcellularLocation>
        <location evidence="2">Cell membrane</location>
    </subcellularLocation>
    <subcellularLocation>
        <location evidence="1">Endomembrane system</location>
        <topology evidence="1">Multi-pass membrane protein</topology>
    </subcellularLocation>
</comment>
<dbReference type="InterPro" id="IPR036640">
    <property type="entry name" value="ABC1_TM_sf"/>
</dbReference>
<keyword evidence="5 13" id="KW-0812">Transmembrane</keyword>
<keyword evidence="7" id="KW-0547">Nucleotide-binding</keyword>
<dbReference type="SUPFAM" id="SSF52540">
    <property type="entry name" value="P-loop containing nucleoside triphosphate hydrolases"/>
    <property type="match status" value="2"/>
</dbReference>
<evidence type="ECO:0000256" key="7">
    <source>
        <dbReference type="ARBA" id="ARBA00022741"/>
    </source>
</evidence>
<evidence type="ECO:0000256" key="8">
    <source>
        <dbReference type="ARBA" id="ARBA00022840"/>
    </source>
</evidence>
<feature type="transmembrane region" description="Helical" evidence="13">
    <location>
        <begin position="94"/>
        <end position="116"/>
    </location>
</feature>
<organism evidence="16 17">
    <name type="scientific">Dioscorea cayennensis subsp. rotundata</name>
    <name type="common">White Guinea yam</name>
    <name type="synonym">Dioscorea rotundata</name>
    <dbReference type="NCBI Taxonomy" id="55577"/>
    <lineage>
        <taxon>Eukaryota</taxon>
        <taxon>Viridiplantae</taxon>
        <taxon>Streptophyta</taxon>
        <taxon>Embryophyta</taxon>
        <taxon>Tracheophyta</taxon>
        <taxon>Spermatophyta</taxon>
        <taxon>Magnoliopsida</taxon>
        <taxon>Liliopsida</taxon>
        <taxon>Dioscoreales</taxon>
        <taxon>Dioscoreaceae</taxon>
        <taxon>Dioscorea</taxon>
    </lineage>
</organism>
<evidence type="ECO:0000259" key="15">
    <source>
        <dbReference type="PROSITE" id="PS50929"/>
    </source>
</evidence>
<dbReference type="FunFam" id="3.40.50.300:FF:000205">
    <property type="entry name" value="ABC transporter B family member 4"/>
    <property type="match status" value="2"/>
</dbReference>
<feature type="transmembrane region" description="Helical" evidence="13">
    <location>
        <begin position="837"/>
        <end position="854"/>
    </location>
</feature>
<dbReference type="PANTHER" id="PTHR45136">
    <property type="entry name" value="ABC TRANSPORTER DOMAIN-CONTAINING PROTEIN"/>
    <property type="match status" value="1"/>
</dbReference>
<dbReference type="InterPro" id="IPR027417">
    <property type="entry name" value="P-loop_NTPase"/>
</dbReference>
<comment type="similarity">
    <text evidence="3">Belongs to the ABC transporter superfamily. ABCB family. Multidrug resistance exporter (TC 3.A.1.201) subfamily.</text>
</comment>
<keyword evidence="11" id="KW-0325">Glycoprotein</keyword>
<evidence type="ECO:0000256" key="2">
    <source>
        <dbReference type="ARBA" id="ARBA00004236"/>
    </source>
</evidence>
<feature type="transmembrane region" description="Helical" evidence="13">
    <location>
        <begin position="198"/>
        <end position="218"/>
    </location>
</feature>
<dbReference type="InterPro" id="IPR003593">
    <property type="entry name" value="AAA+_ATPase"/>
</dbReference>
<dbReference type="Pfam" id="PF00664">
    <property type="entry name" value="ABC_membrane"/>
    <property type="match status" value="2"/>
</dbReference>
<evidence type="ECO:0000256" key="4">
    <source>
        <dbReference type="ARBA" id="ARBA00022448"/>
    </source>
</evidence>
<feature type="region of interest" description="Disordered" evidence="12">
    <location>
        <begin position="1"/>
        <end position="26"/>
    </location>
</feature>
<dbReference type="RefSeq" id="XP_039135795.1">
    <property type="nucleotide sequence ID" value="XM_039279861.1"/>
</dbReference>
<feature type="compositionally biased region" description="Low complexity" evidence="12">
    <location>
        <begin position="8"/>
        <end position="26"/>
    </location>
</feature>
<evidence type="ECO:0000256" key="6">
    <source>
        <dbReference type="ARBA" id="ARBA00022737"/>
    </source>
</evidence>
<protein>
    <submittedName>
        <fullName evidence="17">Multidrug resistance protein</fullName>
    </submittedName>
</protein>
<evidence type="ECO:0000259" key="14">
    <source>
        <dbReference type="PROSITE" id="PS50893"/>
    </source>
</evidence>
<dbReference type="GO" id="GO:0140359">
    <property type="term" value="F:ABC-type transporter activity"/>
    <property type="evidence" value="ECO:0007669"/>
    <property type="project" value="InterPro"/>
</dbReference>
<gene>
    <name evidence="17" type="primary">LOC120273230</name>
</gene>
<keyword evidence="16" id="KW-1185">Reference proteome</keyword>
<accession>A0AB40C7G4</accession>
<evidence type="ECO:0000256" key="10">
    <source>
        <dbReference type="ARBA" id="ARBA00023136"/>
    </source>
</evidence>
<keyword evidence="8" id="KW-0067">ATP-binding</keyword>
<dbReference type="InterPro" id="IPR017871">
    <property type="entry name" value="ABC_transporter-like_CS"/>
</dbReference>
<dbReference type="GO" id="GO:0005886">
    <property type="term" value="C:plasma membrane"/>
    <property type="evidence" value="ECO:0007669"/>
    <property type="project" value="UniProtKB-SubCell"/>
</dbReference>
<dbReference type="SMART" id="SM00382">
    <property type="entry name" value="AAA"/>
    <property type="match status" value="2"/>
</dbReference>
<feature type="domain" description="ABC transporter" evidence="14">
    <location>
        <begin position="1015"/>
        <end position="1251"/>
    </location>
</feature>
<dbReference type="Pfam" id="PF00005">
    <property type="entry name" value="ABC_tran"/>
    <property type="match status" value="2"/>
</dbReference>